<reference evidence="2" key="1">
    <citation type="submission" date="2020-03" db="EMBL/GenBank/DDBJ databases">
        <title>Genome sequences of seven Enterobacteriaceae strains isolated from Canadian wastewater treatment facilities.</title>
        <authorList>
            <person name="Huang H."/>
            <person name="Chmara J.T."/>
            <person name="Duceppe M.-O."/>
        </authorList>
    </citation>
    <scope>NUCLEOTIDE SEQUENCE [LARGE SCALE GENOMIC DNA]</scope>
    <source>
        <strain evidence="2">Biosolid 3</strain>
    </source>
</reference>
<dbReference type="Proteomes" id="UP000503464">
    <property type="component" value="Chromosome"/>
</dbReference>
<organism evidence="1 2">
    <name type="scientific">Serratia fonticola</name>
    <dbReference type="NCBI Taxonomy" id="47917"/>
    <lineage>
        <taxon>Bacteria</taxon>
        <taxon>Pseudomonadati</taxon>
        <taxon>Pseudomonadota</taxon>
        <taxon>Gammaproteobacteria</taxon>
        <taxon>Enterobacterales</taxon>
        <taxon>Yersiniaceae</taxon>
        <taxon>Serratia</taxon>
    </lineage>
</organism>
<protein>
    <submittedName>
        <fullName evidence="1">Uncharacterized protein</fullName>
    </submittedName>
</protein>
<evidence type="ECO:0000313" key="1">
    <source>
        <dbReference type="EMBL" id="QKJ57277.1"/>
    </source>
</evidence>
<accession>A0AAE7JRU3</accession>
<dbReference type="EMBL" id="CP054160">
    <property type="protein sequence ID" value="QKJ57277.1"/>
    <property type="molecule type" value="Genomic_DNA"/>
</dbReference>
<proteinExistence type="predicted"/>
<evidence type="ECO:0000313" key="2">
    <source>
        <dbReference type="Proteomes" id="UP000503464"/>
    </source>
</evidence>
<dbReference type="AlphaFoldDB" id="A0AAE7JRU3"/>
<gene>
    <name evidence="1" type="ORF">G9399_01275</name>
</gene>
<name>A0AAE7JRU3_SERFO</name>
<dbReference type="RefSeq" id="WP_173408556.1">
    <property type="nucleotide sequence ID" value="NZ_CP054160.3"/>
</dbReference>
<sequence>MRNCYVTPADAIQPIAAALAAAQHLLNDEYGKELAHELIAWAQETAVRVNAAQCDAWEGAANAEI</sequence>